<dbReference type="AlphaFoldDB" id="A0A5B7K5X7"/>
<protein>
    <submittedName>
        <fullName evidence="2">Uncharacterized protein</fullName>
    </submittedName>
</protein>
<evidence type="ECO:0000313" key="2">
    <source>
        <dbReference type="EMBL" id="MPD03933.1"/>
    </source>
</evidence>
<name>A0A5B7K5X7_PORTR</name>
<proteinExistence type="predicted"/>
<sequence length="100" mass="11092">MEKAVDCFRRLQEDLARLRGGSGGVKEGCREVEGWGGLGGRVRRTGRIGIEVEEARKRSGCERKESRSGNMVIRRDSGGGGMEGRKEQRKGEEKGEKVRN</sequence>
<keyword evidence="3" id="KW-1185">Reference proteome</keyword>
<reference evidence="2 3" key="1">
    <citation type="submission" date="2019-05" db="EMBL/GenBank/DDBJ databases">
        <title>Another draft genome of Portunus trituberculatus and its Hox gene families provides insights of decapod evolution.</title>
        <authorList>
            <person name="Jeong J.-H."/>
            <person name="Song I."/>
            <person name="Kim S."/>
            <person name="Choi T."/>
            <person name="Kim D."/>
            <person name="Ryu S."/>
            <person name="Kim W."/>
        </authorList>
    </citation>
    <scope>NUCLEOTIDE SEQUENCE [LARGE SCALE GENOMIC DNA]</scope>
    <source>
        <tissue evidence="2">Muscle</tissue>
    </source>
</reference>
<evidence type="ECO:0000313" key="3">
    <source>
        <dbReference type="Proteomes" id="UP000324222"/>
    </source>
</evidence>
<feature type="region of interest" description="Disordered" evidence="1">
    <location>
        <begin position="60"/>
        <end position="100"/>
    </location>
</feature>
<dbReference type="Proteomes" id="UP000324222">
    <property type="component" value="Unassembled WGS sequence"/>
</dbReference>
<organism evidence="2 3">
    <name type="scientific">Portunus trituberculatus</name>
    <name type="common">Swimming crab</name>
    <name type="synonym">Neptunus trituberculatus</name>
    <dbReference type="NCBI Taxonomy" id="210409"/>
    <lineage>
        <taxon>Eukaryota</taxon>
        <taxon>Metazoa</taxon>
        <taxon>Ecdysozoa</taxon>
        <taxon>Arthropoda</taxon>
        <taxon>Crustacea</taxon>
        <taxon>Multicrustacea</taxon>
        <taxon>Malacostraca</taxon>
        <taxon>Eumalacostraca</taxon>
        <taxon>Eucarida</taxon>
        <taxon>Decapoda</taxon>
        <taxon>Pleocyemata</taxon>
        <taxon>Brachyura</taxon>
        <taxon>Eubrachyura</taxon>
        <taxon>Portunoidea</taxon>
        <taxon>Portunidae</taxon>
        <taxon>Portuninae</taxon>
        <taxon>Portunus</taxon>
    </lineage>
</organism>
<accession>A0A5B7K5X7</accession>
<evidence type="ECO:0000256" key="1">
    <source>
        <dbReference type="SAM" id="MobiDB-lite"/>
    </source>
</evidence>
<dbReference type="EMBL" id="VSRR010138679">
    <property type="protein sequence ID" value="MPD03933.1"/>
    <property type="molecule type" value="Genomic_DNA"/>
</dbReference>
<comment type="caution">
    <text evidence="2">The sequence shown here is derived from an EMBL/GenBank/DDBJ whole genome shotgun (WGS) entry which is preliminary data.</text>
</comment>
<gene>
    <name evidence="2" type="ORF">E2C01_099592</name>
</gene>